<organism evidence="2 3">
    <name type="scientific">Dendrobium chrysotoxum</name>
    <name type="common">Orchid</name>
    <dbReference type="NCBI Taxonomy" id="161865"/>
    <lineage>
        <taxon>Eukaryota</taxon>
        <taxon>Viridiplantae</taxon>
        <taxon>Streptophyta</taxon>
        <taxon>Embryophyta</taxon>
        <taxon>Tracheophyta</taxon>
        <taxon>Spermatophyta</taxon>
        <taxon>Magnoliopsida</taxon>
        <taxon>Liliopsida</taxon>
        <taxon>Asparagales</taxon>
        <taxon>Orchidaceae</taxon>
        <taxon>Epidendroideae</taxon>
        <taxon>Malaxideae</taxon>
        <taxon>Dendrobiinae</taxon>
        <taxon>Dendrobium</taxon>
    </lineage>
</organism>
<feature type="compositionally biased region" description="Polar residues" evidence="1">
    <location>
        <begin position="61"/>
        <end position="71"/>
    </location>
</feature>
<feature type="region of interest" description="Disordered" evidence="1">
    <location>
        <begin position="61"/>
        <end position="91"/>
    </location>
</feature>
<dbReference type="EMBL" id="JAGFBR010000007">
    <property type="protein sequence ID" value="KAH0463800.1"/>
    <property type="molecule type" value="Genomic_DNA"/>
</dbReference>
<accession>A0AAV7GPJ2</accession>
<comment type="caution">
    <text evidence="2">The sequence shown here is derived from an EMBL/GenBank/DDBJ whole genome shotgun (WGS) entry which is preliminary data.</text>
</comment>
<proteinExistence type="predicted"/>
<protein>
    <submittedName>
        <fullName evidence="2">Uncharacterized protein</fullName>
    </submittedName>
</protein>
<keyword evidence="3" id="KW-1185">Reference proteome</keyword>
<evidence type="ECO:0000313" key="2">
    <source>
        <dbReference type="EMBL" id="KAH0463800.1"/>
    </source>
</evidence>
<feature type="compositionally biased region" description="Basic and acidic residues" evidence="1">
    <location>
        <begin position="73"/>
        <end position="90"/>
    </location>
</feature>
<name>A0AAV7GPJ2_DENCH</name>
<evidence type="ECO:0000256" key="1">
    <source>
        <dbReference type="SAM" id="MobiDB-lite"/>
    </source>
</evidence>
<dbReference type="AlphaFoldDB" id="A0AAV7GPJ2"/>
<gene>
    <name evidence="2" type="ORF">IEQ34_006586</name>
</gene>
<dbReference type="Proteomes" id="UP000775213">
    <property type="component" value="Unassembled WGS sequence"/>
</dbReference>
<evidence type="ECO:0000313" key="3">
    <source>
        <dbReference type="Proteomes" id="UP000775213"/>
    </source>
</evidence>
<reference evidence="2 3" key="1">
    <citation type="journal article" date="2021" name="Hortic Res">
        <title>Chromosome-scale assembly of the Dendrobium chrysotoxum genome enhances the understanding of orchid evolution.</title>
        <authorList>
            <person name="Zhang Y."/>
            <person name="Zhang G.Q."/>
            <person name="Zhang D."/>
            <person name="Liu X.D."/>
            <person name="Xu X.Y."/>
            <person name="Sun W.H."/>
            <person name="Yu X."/>
            <person name="Zhu X."/>
            <person name="Wang Z.W."/>
            <person name="Zhao X."/>
            <person name="Zhong W.Y."/>
            <person name="Chen H."/>
            <person name="Yin W.L."/>
            <person name="Huang T."/>
            <person name="Niu S.C."/>
            <person name="Liu Z.J."/>
        </authorList>
    </citation>
    <scope>NUCLEOTIDE SEQUENCE [LARGE SCALE GENOMIC DNA]</scope>
    <source>
        <strain evidence="2">Lindl</strain>
    </source>
</reference>
<sequence length="112" mass="12325">MMKICANENQADIDDANAMVNILTCLQLVEKEASLDRENGDNTDEHPDILIGANLIDNETNTVDGSALNKNKPSREEEINGSDDDCRTGSEDVIPVLTKRLNRQRQRAVAAT</sequence>